<feature type="region of interest" description="Disordered" evidence="2">
    <location>
        <begin position="629"/>
        <end position="698"/>
    </location>
</feature>
<dbReference type="VEuPathDB" id="ToxoDB:EPH_0023910"/>
<feature type="compositionally biased region" description="Low complexity" evidence="2">
    <location>
        <begin position="146"/>
        <end position="157"/>
    </location>
</feature>
<reference evidence="3" key="1">
    <citation type="submission" date="2013-10" db="EMBL/GenBank/DDBJ databases">
        <title>Genomic analysis of the causative agents of coccidiosis in chickens.</title>
        <authorList>
            <person name="Reid A.J."/>
            <person name="Blake D."/>
            <person name="Billington K."/>
            <person name="Browne H."/>
            <person name="Dunn M."/>
            <person name="Hung S."/>
            <person name="Kawahara F."/>
            <person name="Miranda-Saavedra D."/>
            <person name="Mourier T."/>
            <person name="Nagra H."/>
            <person name="Otto T.D."/>
            <person name="Rawlings N."/>
            <person name="Sanchez A."/>
            <person name="Sanders M."/>
            <person name="Subramaniam C."/>
            <person name="Tay Y."/>
            <person name="Dear P."/>
            <person name="Doerig C."/>
            <person name="Gruber A."/>
            <person name="Parkinson J."/>
            <person name="Shirley M."/>
            <person name="Wan K.L."/>
            <person name="Berriman M."/>
            <person name="Tomley F."/>
            <person name="Pain A."/>
        </authorList>
    </citation>
    <scope>NUCLEOTIDE SEQUENCE [LARGE SCALE GENOMIC DNA]</scope>
    <source>
        <strain evidence="3">Houghton</strain>
    </source>
</reference>
<feature type="compositionally biased region" description="Low complexity" evidence="2">
    <location>
        <begin position="417"/>
        <end position="438"/>
    </location>
</feature>
<feature type="compositionally biased region" description="Low complexity" evidence="2">
    <location>
        <begin position="1139"/>
        <end position="1158"/>
    </location>
</feature>
<evidence type="ECO:0000313" key="4">
    <source>
        <dbReference type="Proteomes" id="UP000018201"/>
    </source>
</evidence>
<feature type="compositionally biased region" description="Low complexity" evidence="2">
    <location>
        <begin position="189"/>
        <end position="205"/>
    </location>
</feature>
<feature type="compositionally biased region" description="Low complexity" evidence="2">
    <location>
        <begin position="1024"/>
        <end position="1049"/>
    </location>
</feature>
<organism evidence="3 4">
    <name type="scientific">Eimeria praecox</name>
    <dbReference type="NCBI Taxonomy" id="51316"/>
    <lineage>
        <taxon>Eukaryota</taxon>
        <taxon>Sar</taxon>
        <taxon>Alveolata</taxon>
        <taxon>Apicomplexa</taxon>
        <taxon>Conoidasida</taxon>
        <taxon>Coccidia</taxon>
        <taxon>Eucoccidiorida</taxon>
        <taxon>Eimeriorina</taxon>
        <taxon>Eimeriidae</taxon>
        <taxon>Eimeria</taxon>
    </lineage>
</organism>
<feature type="compositionally biased region" description="Low complexity" evidence="2">
    <location>
        <begin position="548"/>
        <end position="559"/>
    </location>
</feature>
<feature type="compositionally biased region" description="Polar residues" evidence="2">
    <location>
        <begin position="888"/>
        <end position="911"/>
    </location>
</feature>
<feature type="compositionally biased region" description="Polar residues" evidence="2">
    <location>
        <begin position="159"/>
        <end position="171"/>
    </location>
</feature>
<feature type="region of interest" description="Disordered" evidence="2">
    <location>
        <begin position="417"/>
        <end position="602"/>
    </location>
</feature>
<feature type="region of interest" description="Disordered" evidence="2">
    <location>
        <begin position="1120"/>
        <end position="1171"/>
    </location>
</feature>
<feature type="region of interest" description="Disordered" evidence="2">
    <location>
        <begin position="730"/>
        <end position="806"/>
    </location>
</feature>
<evidence type="ECO:0000313" key="3">
    <source>
        <dbReference type="EMBL" id="CDI75736.1"/>
    </source>
</evidence>
<keyword evidence="4" id="KW-1185">Reference proteome</keyword>
<feature type="region of interest" description="Disordered" evidence="2">
    <location>
        <begin position="980"/>
        <end position="1052"/>
    </location>
</feature>
<evidence type="ECO:0000256" key="2">
    <source>
        <dbReference type="SAM" id="MobiDB-lite"/>
    </source>
</evidence>
<gene>
    <name evidence="3" type="ORF">EPH_0023910</name>
</gene>
<feature type="region of interest" description="Disordered" evidence="2">
    <location>
        <begin position="869"/>
        <end position="958"/>
    </location>
</feature>
<feature type="region of interest" description="Disordered" evidence="2">
    <location>
        <begin position="248"/>
        <end position="334"/>
    </location>
</feature>
<feature type="compositionally biased region" description="Polar residues" evidence="2">
    <location>
        <begin position="562"/>
        <end position="585"/>
    </location>
</feature>
<feature type="coiled-coil region" evidence="1">
    <location>
        <begin position="1389"/>
        <end position="1416"/>
    </location>
</feature>
<feature type="region of interest" description="Disordered" evidence="2">
    <location>
        <begin position="819"/>
        <end position="847"/>
    </location>
</feature>
<feature type="region of interest" description="Disordered" evidence="2">
    <location>
        <begin position="98"/>
        <end position="122"/>
    </location>
</feature>
<feature type="compositionally biased region" description="Low complexity" evidence="2">
    <location>
        <begin position="1204"/>
        <end position="1221"/>
    </location>
</feature>
<feature type="compositionally biased region" description="Basic and acidic residues" evidence="2">
    <location>
        <begin position="480"/>
        <end position="516"/>
    </location>
</feature>
<feature type="compositionally biased region" description="Low complexity" evidence="2">
    <location>
        <begin position="1815"/>
        <end position="1828"/>
    </location>
</feature>
<reference evidence="3" key="2">
    <citation type="submission" date="2013-10" db="EMBL/GenBank/DDBJ databases">
        <authorList>
            <person name="Aslett M."/>
        </authorList>
    </citation>
    <scope>NUCLEOTIDE SEQUENCE [LARGE SCALE GENOMIC DNA]</scope>
    <source>
        <strain evidence="3">Houghton</strain>
    </source>
</reference>
<keyword evidence="1" id="KW-0175">Coiled coil</keyword>
<feature type="region of interest" description="Disordered" evidence="2">
    <location>
        <begin position="1798"/>
        <end position="1838"/>
    </location>
</feature>
<dbReference type="OrthoDB" id="346720at2759"/>
<feature type="compositionally biased region" description="Basic and acidic residues" evidence="2">
    <location>
        <begin position="1222"/>
        <end position="1235"/>
    </location>
</feature>
<dbReference type="Proteomes" id="UP000018201">
    <property type="component" value="Unassembled WGS sequence"/>
</dbReference>
<name>U6G664_9EIME</name>
<feature type="region of interest" description="Disordered" evidence="2">
    <location>
        <begin position="146"/>
        <end position="214"/>
    </location>
</feature>
<feature type="compositionally biased region" description="Polar residues" evidence="2">
    <location>
        <begin position="1159"/>
        <end position="1171"/>
    </location>
</feature>
<feature type="compositionally biased region" description="Low complexity" evidence="2">
    <location>
        <begin position="655"/>
        <end position="680"/>
    </location>
</feature>
<feature type="region of interest" description="Disordered" evidence="2">
    <location>
        <begin position="1200"/>
        <end position="1235"/>
    </location>
</feature>
<accession>U6G664</accession>
<feature type="compositionally biased region" description="Basic and acidic residues" evidence="2">
    <location>
        <begin position="1005"/>
        <end position="1022"/>
    </location>
</feature>
<sequence length="2059" mass="216146">MVDSPLAEEPLSATQPAITPAVLSVGGGPRENGGASVHTTLVIEGDNRALSPVRGLSSPFPAFVGITNSIRKTEDTPPAELYPPLVPLPTPRSMTFMGRSSAHSETSISPFRHTSKGLPDETDIEKNISSETSLLQGTSENIDPVQHQMEQQQQEPESSLKNGRSSFTASSVERLASSHCSSPLLEEMASPGSREAAPASSSASSEQHEAAAHMPEQRIDAAWQRHVRSWCSAASSLDSSVSDLRLREETRRNTKRNASPLSARNLRAKLQQKQREQQRSRKSSSPLRSERTEAAVSSSAPTTPLRFHVVSWRQQRQDRSNAHTPSRSHHAGTTASPCVAAAIPAVAAVAAATATPTAERPATGGSAVRSILRAASASGSANSVSVRRVVFTPVPKSQRLASGEGMEASPWLEQRGAADGEADPGASAAAALEPGEADTTAPVPDCGEPPPAIRSDSVPTLEQEQRQEEQQHGMPFVPTEPERRPSEHNRCSADDSSDHREQRTEQPEPSAGRDEAQQQPQEHSEGAQGDAAAAEVQLEAEPASEGMAAADAGGTTAAAIHAQTQVTRAPSATEAVTSGGSTSEPASDFVEASTDLEAPSEDSAVAMEAHECGPAAEAAAEAVISSASAAEMGADGGPGEGAKENTAEQALQVPSVAAAQFSAGEAAGEAEPAGVPSAAGRSDCSPDSLKANGGSISNCSSSARVVVVSNEGETEVLLPSASCLVAPALSEPLGADPTPLRKAPAKPPAGPEARGAATKARASAAGAPSIAASAGSPAAADGAVVDAPTATAAEKKTPPEMNDEVVDSLRGQAAMARDLSLQQQQQHGYGPVLTSDEDTGITPESDSVIHQENETCTAEVEAHELAAVATATPGLAAGQTDTDGGYSSPPSQTAACGQMLEQPQHQQQNVSDEGELASHDASEASSTPVTPFAGPDPLSGDAPLSPRLAVPSGRGGSRIVSTSAMSFLLSVRHQLEAEAAVQQLHEQEQRHVQQEQQEDAAPFHGLHEPSLPRERCETKEESSQVEQQQRQELEQQEQQQLDAKEPQQQLDEAIVNPSTNQQQQHEVEGVRTPGVSCAAVEGDGVDALADAAVSAVAAVASSSRCSSGCSGSPSEAPLGLATPFKHSRKNSGARSADIGSTSSRSSSSSALFSGGTSSVKEGNSGSSNPQWRTQWRALDALTNRLLQGLPRALTVIAEGEGGSPSAAREPEAAVAVAPSAPEARETGAAELSGKTDSDIPRMSWVDYREERLREVRGPRQEAHCRTWHHPPHPPAFMSRMHPLPVKRLIFDWARHVCAFFQLQLCDGDRHEMTHRDDIYSSGFHEGDEFSEVQQLLKHHLMKRGFGVASAAAEQLLMQPAKTRSEWNDLCGSIQESLQQQLRQQIEPLAQQMTRELQQLEGALEAAASRAEGVAEAKRLRLSRESWESGFVALAEERHVALQCAASNVDAAAASLGRLLEEETQLAEEISAMKAEIRGFDNTSGDLRLLADIRHKESIVKAFERLSGVRIQRVSTTGLVAELAWPRSLPAVAALQIPADTCIRDAVLPQESTSKVFSSLYGAADYPAASTRITISWSREDMRQTELQRRTQPAPVPFPRTTPAAGAISAAAAEPATPIRQRVQIVRPCLPPGGLPPDSAVCTPLLASRRERAYGADAGASADVATPAAAGATAGRTVRAVSQRDLQQPQSAASGEPRFLPITSCKLQSRFPVLRAVAAVATSGTVGDASGAEALPPHRRWMFTVEQLRYFLLGAVQRSLQQMLLQQGSGHGGGDGLTGVSTGHETFCATSAAGATPGSHLPNFGMRGLSGSADMSSRSSTETGSSSRGADAAEGLNQGVGAPPFPDLSTVRALLLHAHAAAGRVALLHDQLLLLLHAFTSVTSVGFDGRGEDSSLPHLIFKTFLAPSNDEFPVLQLCLTIDLSEALVRGSLLLAIEGVEVKCLSALDDMCTDGQEACKALHGALQGRLEALWDSEKQTLSSEGCIKAFSDQGLVECVYSACDECGYSCAVEDWRLDRGATACRGGDDFISFASWGSAEAGALGRWTALLEDVGIVPELP</sequence>
<dbReference type="EMBL" id="HG691099">
    <property type="protein sequence ID" value="CDI75736.1"/>
    <property type="molecule type" value="Genomic_DNA"/>
</dbReference>
<feature type="compositionally biased region" description="Low complexity" evidence="2">
    <location>
        <begin position="869"/>
        <end position="878"/>
    </location>
</feature>
<proteinExistence type="predicted"/>
<protein>
    <submittedName>
        <fullName evidence="3">Uncharacterized protein</fullName>
    </submittedName>
</protein>
<feature type="compositionally biased region" description="Low complexity" evidence="2">
    <location>
        <begin position="751"/>
        <end position="792"/>
    </location>
</feature>
<evidence type="ECO:0000256" key="1">
    <source>
        <dbReference type="SAM" id="Coils"/>
    </source>
</evidence>